<accession>A0ABN1G7S5</accession>
<dbReference type="PANTHER" id="PTHR43459">
    <property type="entry name" value="ENOYL-COA HYDRATASE"/>
    <property type="match status" value="1"/>
</dbReference>
<dbReference type="InterPro" id="IPR029045">
    <property type="entry name" value="ClpP/crotonase-like_dom_sf"/>
</dbReference>
<dbReference type="Gene3D" id="3.90.226.10">
    <property type="entry name" value="2-enoyl-CoA Hydratase, Chain A, domain 1"/>
    <property type="match status" value="1"/>
</dbReference>
<evidence type="ECO:0000313" key="2">
    <source>
        <dbReference type="Proteomes" id="UP001500957"/>
    </source>
</evidence>
<name>A0ABN1G7S5_9ACTN</name>
<evidence type="ECO:0000313" key="1">
    <source>
        <dbReference type="EMBL" id="GAA0605789.1"/>
    </source>
</evidence>
<sequence>MTSEPKALIGDGLVLLDLYPDGVGHLRLNRPDASNAMSNDFLKALFDAVMVCHGDSSMRAVVLSGEGRHFCAGGDVKDFASKGEGLPDYLREATTWLGMVAGALVRLQQPVVVAVQGYAAGGGGLGLVCAGDLVVAGRRAKFMSGATRAGMAPDAGSTVALQRIVGFRKAMEIVLLNPTLTADDALAIGLVNRVVDDEAVLESAFEMARTLAAGAPLAMAGAKRLLWDGVGRSIEEAFPDESRTVSALSGTADAREALAAVIEKRTPTFEGR</sequence>
<protein>
    <submittedName>
        <fullName evidence="1">Enoyl-CoA hydratase/isomerase family protein</fullName>
    </submittedName>
</protein>
<dbReference type="Pfam" id="PF00378">
    <property type="entry name" value="ECH_1"/>
    <property type="match status" value="1"/>
</dbReference>
<comment type="caution">
    <text evidence="1">The sequence shown here is derived from an EMBL/GenBank/DDBJ whole genome shotgun (WGS) entry which is preliminary data.</text>
</comment>
<keyword evidence="2" id="KW-1185">Reference proteome</keyword>
<dbReference type="PANTHER" id="PTHR43459:SF1">
    <property type="entry name" value="EG:BACN32G11.4 PROTEIN"/>
    <property type="match status" value="1"/>
</dbReference>
<gene>
    <name evidence="1" type="ORF">GCM10009547_04610</name>
</gene>
<reference evidence="1 2" key="1">
    <citation type="journal article" date="2019" name="Int. J. Syst. Evol. Microbiol.">
        <title>The Global Catalogue of Microorganisms (GCM) 10K type strain sequencing project: providing services to taxonomists for standard genome sequencing and annotation.</title>
        <authorList>
            <consortium name="The Broad Institute Genomics Platform"/>
            <consortium name="The Broad Institute Genome Sequencing Center for Infectious Disease"/>
            <person name="Wu L."/>
            <person name="Ma J."/>
        </authorList>
    </citation>
    <scope>NUCLEOTIDE SEQUENCE [LARGE SCALE GENOMIC DNA]</scope>
    <source>
        <strain evidence="1 2">JCM 10671</strain>
    </source>
</reference>
<proteinExistence type="predicted"/>
<organism evidence="1 2">
    <name type="scientific">Sporichthya brevicatena</name>
    <dbReference type="NCBI Taxonomy" id="171442"/>
    <lineage>
        <taxon>Bacteria</taxon>
        <taxon>Bacillati</taxon>
        <taxon>Actinomycetota</taxon>
        <taxon>Actinomycetes</taxon>
        <taxon>Sporichthyales</taxon>
        <taxon>Sporichthyaceae</taxon>
        <taxon>Sporichthya</taxon>
    </lineage>
</organism>
<dbReference type="Proteomes" id="UP001500957">
    <property type="component" value="Unassembled WGS sequence"/>
</dbReference>
<dbReference type="CDD" id="cd06558">
    <property type="entry name" value="crotonase-like"/>
    <property type="match status" value="1"/>
</dbReference>
<dbReference type="InterPro" id="IPR001753">
    <property type="entry name" value="Enoyl-CoA_hydra/iso"/>
</dbReference>
<dbReference type="RefSeq" id="WP_344601159.1">
    <property type="nucleotide sequence ID" value="NZ_BAAAHE010000005.1"/>
</dbReference>
<dbReference type="SUPFAM" id="SSF52096">
    <property type="entry name" value="ClpP/crotonase"/>
    <property type="match status" value="1"/>
</dbReference>
<dbReference type="EMBL" id="BAAAHE010000005">
    <property type="protein sequence ID" value="GAA0605789.1"/>
    <property type="molecule type" value="Genomic_DNA"/>
</dbReference>